<dbReference type="SMART" id="SM00460">
    <property type="entry name" value="TGc"/>
    <property type="match status" value="1"/>
</dbReference>
<accession>A0ABQ7S5Y7</accession>
<evidence type="ECO:0000313" key="9">
    <source>
        <dbReference type="Proteomes" id="UP000825002"/>
    </source>
</evidence>
<evidence type="ECO:0000256" key="1">
    <source>
        <dbReference type="ARBA" id="ARBA00022723"/>
    </source>
</evidence>
<evidence type="ECO:0000256" key="6">
    <source>
        <dbReference type="SAM" id="MobiDB-lite"/>
    </source>
</evidence>
<dbReference type="InterPro" id="IPR001781">
    <property type="entry name" value="Znf_LIM"/>
</dbReference>
<feature type="region of interest" description="Disordered" evidence="6">
    <location>
        <begin position="815"/>
        <end position="847"/>
    </location>
</feature>
<feature type="compositionally biased region" description="Low complexity" evidence="6">
    <location>
        <begin position="27"/>
        <end position="38"/>
    </location>
</feature>
<feature type="compositionally biased region" description="Low complexity" evidence="6">
    <location>
        <begin position="507"/>
        <end position="522"/>
    </location>
</feature>
<feature type="coiled-coil region" evidence="5">
    <location>
        <begin position="322"/>
        <end position="384"/>
    </location>
</feature>
<dbReference type="PANTHER" id="PTHR47020:SF1">
    <property type="entry name" value="HILLARIN"/>
    <property type="match status" value="1"/>
</dbReference>
<dbReference type="SMART" id="SM00132">
    <property type="entry name" value="LIM"/>
    <property type="match status" value="1"/>
</dbReference>
<name>A0ABQ7S5Y7_9ACAR</name>
<dbReference type="Pfam" id="PF23265">
    <property type="entry name" value="Ig-like_KY"/>
    <property type="match status" value="1"/>
</dbReference>
<gene>
    <name evidence="8" type="primary">Hil</name>
    <name evidence="8" type="ORF">GZH46_02672</name>
</gene>
<dbReference type="InterPro" id="IPR056564">
    <property type="entry name" value="Ig-like_KY"/>
</dbReference>
<sequence length="1119" mass="125362">LCQLTYKQITKREEMSSIMSVRGIHPQQQPQQQSQTRQATMDINDSEPIVRYTYYDTDGTRIKQSFDSITSTTITMGPTQANNNNQQQFSPPVSPPVMMHRARRYENSSYVNRCLRCGCTVYQMDKVGPLKDFTFYHQGCFKCAICGTKLTLKTYFNNQSNHSDQEVYCQSHCPKTGPGRLDGSAVGIRAALNAPKVGPPVAPIFTHSVHYPMFSYHTNLPNNYPASNNDDNVPQITTSDVRRRLEAALAEVTPQNSGQNIQTGSELSVKKDKGPYATLSHTPGGLSGLFRASNIDKKINEFLDKRLAYLEPRQKRLEMRHRQEEDALYREFETKLQQEEQAIKRQIKHEWDKEVARIINSAKLSRLTAQANSRNEEISKLEYQNQEPEARARLIQQQQQQPESLVDLEKSMTLKLNRKKETLKRKLKELERQATSDLIEKQSKEMLALISAKLDEYREEKRLAGDDSAEELERIERLANRLSSLALECCDDETTNDQDRERQHRNSTATSAPGGGAAAASTDGSNRLVAAKCASKCANTTGQHLSNPSNGNGNRSDNKQVSALGTAPLVTAHPPPPMPALVSKLELYSEPELVFRDIDATAINVAKCDQQTFTDLVHHLTRNCLTDVDKLRAIYRWITVKNLNTMQFEDDVKPDTPLGILRGIKNGSESYHVLLKRLCSYAGLHCVVIKGYSKSAGYQPGFKFDDNRFRNSWNAVYVAGAWRFIQCNWGARHLVSVATVRDRGQLVNHESGSPSTKEKRPSKKQQVSATNGSSPISGSSTSAGSSPCSPLLLPTPMAKMALPDQRNHHKMKVVNQSTTTNQTSSRRPTGSAASSTSPSSSSSSASSSLSSMCSSSSCCSPASIVTSNDHLPQRDSIGSTPDHHQHHHRHKSHHHHHHKHRSAVHNHLHDVGNSNHKRDDLKDIPATKLSLLTSSISPTSPNCVRVDSSNLSSSSSLLSSTANPAAEISSTVATNDIANHRKSNNGQNNNISNSNKDSLRYEYDDHYFLTDPDEFIYEFFPLQPEWQLIKRPISLHEFEQLPFVRSLFFRYGLYFPQEDIRSVLYADSSGATTIKIGMPTHMIPSLIFHYNLKFYNRDVEHYDGISLKRFVMQSVESGF</sequence>
<feature type="non-terminal residue" evidence="8">
    <location>
        <position position="1"/>
    </location>
</feature>
<feature type="region of interest" description="Disordered" evidence="6">
    <location>
        <begin position="540"/>
        <end position="560"/>
    </location>
</feature>
<dbReference type="Proteomes" id="UP000825002">
    <property type="component" value="Unassembled WGS sequence"/>
</dbReference>
<feature type="domain" description="LIM zinc-binding" evidence="7">
    <location>
        <begin position="112"/>
        <end position="179"/>
    </location>
</feature>
<dbReference type="PROSITE" id="PS00478">
    <property type="entry name" value="LIM_DOMAIN_1"/>
    <property type="match status" value="1"/>
</dbReference>
<dbReference type="PANTHER" id="PTHR47020">
    <property type="entry name" value="HILLARIN"/>
    <property type="match status" value="1"/>
</dbReference>
<dbReference type="InterPro" id="IPR053041">
    <property type="entry name" value="Transglut-like_Superfamily_Mod"/>
</dbReference>
<feature type="coiled-coil region" evidence="5">
    <location>
        <begin position="413"/>
        <end position="440"/>
    </location>
</feature>
<organism evidence="8 9">
    <name type="scientific">Fragariocoptes setiger</name>
    <dbReference type="NCBI Taxonomy" id="1670756"/>
    <lineage>
        <taxon>Eukaryota</taxon>
        <taxon>Metazoa</taxon>
        <taxon>Ecdysozoa</taxon>
        <taxon>Arthropoda</taxon>
        <taxon>Chelicerata</taxon>
        <taxon>Arachnida</taxon>
        <taxon>Acari</taxon>
        <taxon>Acariformes</taxon>
        <taxon>Trombidiformes</taxon>
        <taxon>Prostigmata</taxon>
        <taxon>Eupodina</taxon>
        <taxon>Eriophyoidea</taxon>
        <taxon>Phytoptidae</taxon>
        <taxon>Fragariocoptes</taxon>
    </lineage>
</organism>
<keyword evidence="5" id="KW-0175">Coiled coil</keyword>
<feature type="region of interest" description="Disordered" evidence="6">
    <location>
        <begin position="864"/>
        <end position="921"/>
    </location>
</feature>
<dbReference type="EMBL" id="JAIFTH010000921">
    <property type="protein sequence ID" value="KAG9508823.1"/>
    <property type="molecule type" value="Genomic_DNA"/>
</dbReference>
<feature type="compositionally biased region" description="Low complexity" evidence="6">
    <location>
        <begin position="768"/>
        <end position="794"/>
    </location>
</feature>
<comment type="caution">
    <text evidence="8">The sequence shown here is derived from an EMBL/GenBank/DDBJ whole genome shotgun (WGS) entry which is preliminary data.</text>
</comment>
<dbReference type="PROSITE" id="PS50023">
    <property type="entry name" value="LIM_DOMAIN_2"/>
    <property type="match status" value="1"/>
</dbReference>
<dbReference type="Gene3D" id="2.10.110.10">
    <property type="entry name" value="Cysteine Rich Protein"/>
    <property type="match status" value="1"/>
</dbReference>
<keyword evidence="3 4" id="KW-0440">LIM domain</keyword>
<feature type="region of interest" description="Disordered" evidence="6">
    <location>
        <begin position="494"/>
        <end position="523"/>
    </location>
</feature>
<evidence type="ECO:0000256" key="4">
    <source>
        <dbReference type="PROSITE-ProRule" id="PRU00125"/>
    </source>
</evidence>
<proteinExistence type="predicted"/>
<evidence type="ECO:0000313" key="8">
    <source>
        <dbReference type="EMBL" id="KAG9508823.1"/>
    </source>
</evidence>
<feature type="region of interest" description="Disordered" evidence="6">
    <location>
        <begin position="23"/>
        <end position="42"/>
    </location>
</feature>
<keyword evidence="2 4" id="KW-0862">Zinc</keyword>
<reference evidence="8 9" key="1">
    <citation type="submission" date="2020-10" db="EMBL/GenBank/DDBJ databases">
        <authorList>
            <person name="Klimov P.B."/>
            <person name="Dyachkov S.M."/>
            <person name="Chetverikov P.E."/>
        </authorList>
    </citation>
    <scope>NUCLEOTIDE SEQUENCE [LARGE SCALE GENOMIC DNA]</scope>
    <source>
        <strain evidence="8">BMOC 18-1129-001#AD2665</strain>
        <tissue evidence="8">Entire mites</tissue>
    </source>
</reference>
<evidence type="ECO:0000259" key="7">
    <source>
        <dbReference type="PROSITE" id="PS50023"/>
    </source>
</evidence>
<dbReference type="InterPro" id="IPR002931">
    <property type="entry name" value="Transglutaminase-like"/>
</dbReference>
<evidence type="ECO:0000256" key="2">
    <source>
        <dbReference type="ARBA" id="ARBA00022833"/>
    </source>
</evidence>
<protein>
    <submittedName>
        <fullName evidence="8">Hillarin</fullName>
    </submittedName>
</protein>
<dbReference type="CDD" id="cd09443">
    <property type="entry name" value="LIM_Ltd-1"/>
    <property type="match status" value="1"/>
</dbReference>
<feature type="region of interest" description="Disordered" evidence="6">
    <location>
        <begin position="746"/>
        <end position="795"/>
    </location>
</feature>
<evidence type="ECO:0000256" key="3">
    <source>
        <dbReference type="ARBA" id="ARBA00023038"/>
    </source>
</evidence>
<feature type="compositionally biased region" description="Basic residues" evidence="6">
    <location>
        <begin position="884"/>
        <end position="906"/>
    </location>
</feature>
<keyword evidence="9" id="KW-1185">Reference proteome</keyword>
<keyword evidence="1 4" id="KW-0479">Metal-binding</keyword>
<evidence type="ECO:0000256" key="5">
    <source>
        <dbReference type="SAM" id="Coils"/>
    </source>
</evidence>